<dbReference type="Proteomes" id="UP001642483">
    <property type="component" value="Unassembled WGS sequence"/>
</dbReference>
<accession>A0ABP0G4F4</accession>
<feature type="region of interest" description="Disordered" evidence="1">
    <location>
        <begin position="75"/>
        <end position="128"/>
    </location>
</feature>
<organism evidence="2 3">
    <name type="scientific">Clavelina lepadiformis</name>
    <name type="common">Light-bulb sea squirt</name>
    <name type="synonym">Ascidia lepadiformis</name>
    <dbReference type="NCBI Taxonomy" id="159417"/>
    <lineage>
        <taxon>Eukaryota</taxon>
        <taxon>Metazoa</taxon>
        <taxon>Chordata</taxon>
        <taxon>Tunicata</taxon>
        <taxon>Ascidiacea</taxon>
        <taxon>Aplousobranchia</taxon>
        <taxon>Clavelinidae</taxon>
        <taxon>Clavelina</taxon>
    </lineage>
</organism>
<comment type="caution">
    <text evidence="2">The sequence shown here is derived from an EMBL/GenBank/DDBJ whole genome shotgun (WGS) entry which is preliminary data.</text>
</comment>
<name>A0ABP0G4F4_CLALP</name>
<evidence type="ECO:0000256" key="1">
    <source>
        <dbReference type="SAM" id="MobiDB-lite"/>
    </source>
</evidence>
<reference evidence="2 3" key="1">
    <citation type="submission" date="2024-02" db="EMBL/GenBank/DDBJ databases">
        <authorList>
            <person name="Daric V."/>
            <person name="Darras S."/>
        </authorList>
    </citation>
    <scope>NUCLEOTIDE SEQUENCE [LARGE SCALE GENOMIC DNA]</scope>
</reference>
<sequence length="472" mass="52892">MKKFTSANHGNGNNASKVNFFQHFPRPYGLATTEASVTPEDFSNNLKSYSCEWLCRPGIAFSEFAETMRANWTRKQEQRKSLAPDKPSQEAMSSKKMKKSMKTRGKAAVEDLTQKAQKVCSPSPRKRSTEEIIAGISANEDDVSRGSTRNKQAKQSITLHAVELSSDSEMEEVQQKASQSSSSVGVTNILSTSSQSGISDKVQNVLNFKDVVPFMHFLAWLDKLTDVNCERTKAHIPNDDSILAGTVHCTQKSNKSSPMLSVREGESFSDRECDRLLLHHPQCDAELKIRAYVDTSRISYTYSLTKQFTVPKMEDTQNNCTVKLNMRRPAEAEDLCLLSFLKLYRTTADVAQPHTNDKKVLIGAKCLSFFNDQHFWQDSLLNKPFRRLTELIPNELCDVPDDIRHFALALQNGCACWTNSEAVKTTLTSSGNKNYCVANVLSYVSSLIVTYDLWKTSGIGGLNSELPKQLHR</sequence>
<keyword evidence="3" id="KW-1185">Reference proteome</keyword>
<gene>
    <name evidence="2" type="ORF">CVLEPA_LOCUS16805</name>
</gene>
<dbReference type="EMBL" id="CAWYQH010000101">
    <property type="protein sequence ID" value="CAK8685696.1"/>
    <property type="molecule type" value="Genomic_DNA"/>
</dbReference>
<evidence type="ECO:0000313" key="2">
    <source>
        <dbReference type="EMBL" id="CAK8685696.1"/>
    </source>
</evidence>
<proteinExistence type="predicted"/>
<evidence type="ECO:0000313" key="3">
    <source>
        <dbReference type="Proteomes" id="UP001642483"/>
    </source>
</evidence>
<feature type="compositionally biased region" description="Basic residues" evidence="1">
    <location>
        <begin position="95"/>
        <end position="105"/>
    </location>
</feature>
<protein>
    <submittedName>
        <fullName evidence="2">Uncharacterized protein</fullName>
    </submittedName>
</protein>